<protein>
    <submittedName>
        <fullName evidence="13">Vitamin K epoxide reductase family protein</fullName>
    </submittedName>
</protein>
<organism evidence="13 14">
    <name type="scientific">Pseudonocardia aurantiaca</name>
    <dbReference type="NCBI Taxonomy" id="75290"/>
    <lineage>
        <taxon>Bacteria</taxon>
        <taxon>Bacillati</taxon>
        <taxon>Actinomycetota</taxon>
        <taxon>Actinomycetes</taxon>
        <taxon>Pseudonocardiales</taxon>
        <taxon>Pseudonocardiaceae</taxon>
        <taxon>Pseudonocardia</taxon>
    </lineage>
</organism>
<reference evidence="14" key="1">
    <citation type="journal article" date="2019" name="Int. J. Syst. Evol. Microbiol.">
        <title>The Global Catalogue of Microorganisms (GCM) 10K type strain sequencing project: providing services to taxonomists for standard genome sequencing and annotation.</title>
        <authorList>
            <consortium name="The Broad Institute Genomics Platform"/>
            <consortium name="The Broad Institute Genome Sequencing Center for Infectious Disease"/>
            <person name="Wu L."/>
            <person name="Ma J."/>
        </authorList>
    </citation>
    <scope>NUCLEOTIDE SEQUENCE [LARGE SCALE GENOMIC DNA]</scope>
    <source>
        <strain evidence="14">JCM 12165</strain>
    </source>
</reference>
<accession>A0ABW4FQ27</accession>
<dbReference type="PANTHER" id="PTHR34573">
    <property type="entry name" value="VKC DOMAIN-CONTAINING PROTEIN"/>
    <property type="match status" value="1"/>
</dbReference>
<evidence type="ECO:0000256" key="1">
    <source>
        <dbReference type="ARBA" id="ARBA00004141"/>
    </source>
</evidence>
<keyword evidence="7 11" id="KW-0472">Membrane</keyword>
<proteinExistence type="inferred from homology"/>
<evidence type="ECO:0000256" key="6">
    <source>
        <dbReference type="ARBA" id="ARBA00023002"/>
    </source>
</evidence>
<dbReference type="InterPro" id="IPR012932">
    <property type="entry name" value="VKOR"/>
</dbReference>
<dbReference type="Pfam" id="PF07884">
    <property type="entry name" value="VKOR"/>
    <property type="match status" value="1"/>
</dbReference>
<dbReference type="CDD" id="cd12922">
    <property type="entry name" value="VKOR_5"/>
    <property type="match status" value="1"/>
</dbReference>
<dbReference type="Gene3D" id="1.20.1440.130">
    <property type="entry name" value="VKOR domain"/>
    <property type="match status" value="1"/>
</dbReference>
<gene>
    <name evidence="13" type="ORF">ACFSCY_23080</name>
</gene>
<feature type="transmembrane region" description="Helical" evidence="11">
    <location>
        <begin position="134"/>
        <end position="154"/>
    </location>
</feature>
<dbReference type="InterPro" id="IPR038354">
    <property type="entry name" value="VKOR_sf"/>
</dbReference>
<name>A0ABW4FQ27_9PSEU</name>
<evidence type="ECO:0000256" key="8">
    <source>
        <dbReference type="ARBA" id="ARBA00023157"/>
    </source>
</evidence>
<dbReference type="RefSeq" id="WP_343986822.1">
    <property type="nucleotide sequence ID" value="NZ_BAAAJG010000027.1"/>
</dbReference>
<evidence type="ECO:0000256" key="11">
    <source>
        <dbReference type="SAM" id="Phobius"/>
    </source>
</evidence>
<dbReference type="PANTHER" id="PTHR34573:SF1">
    <property type="entry name" value="VITAMIN K EPOXIDE REDUCTASE DOMAIN-CONTAINING PROTEIN"/>
    <property type="match status" value="1"/>
</dbReference>
<evidence type="ECO:0000313" key="13">
    <source>
        <dbReference type="EMBL" id="MFD1532317.1"/>
    </source>
</evidence>
<evidence type="ECO:0000256" key="9">
    <source>
        <dbReference type="ARBA" id="ARBA00023284"/>
    </source>
</evidence>
<evidence type="ECO:0000313" key="14">
    <source>
        <dbReference type="Proteomes" id="UP001597145"/>
    </source>
</evidence>
<evidence type="ECO:0000256" key="2">
    <source>
        <dbReference type="ARBA" id="ARBA00006214"/>
    </source>
</evidence>
<comment type="similarity">
    <text evidence="2">Belongs to the VKOR family.</text>
</comment>
<feature type="transmembrane region" description="Helical" evidence="11">
    <location>
        <begin position="109"/>
        <end position="127"/>
    </location>
</feature>
<dbReference type="InterPro" id="IPR041714">
    <property type="entry name" value="VKOR_Actinobacteria"/>
</dbReference>
<evidence type="ECO:0000256" key="5">
    <source>
        <dbReference type="ARBA" id="ARBA00022989"/>
    </source>
</evidence>
<keyword evidence="4" id="KW-0874">Quinone</keyword>
<feature type="region of interest" description="Disordered" evidence="10">
    <location>
        <begin position="1"/>
        <end position="34"/>
    </location>
</feature>
<feature type="transmembrane region" description="Helical" evidence="11">
    <location>
        <begin position="205"/>
        <end position="229"/>
    </location>
</feature>
<comment type="subcellular location">
    <subcellularLocation>
        <location evidence="1">Membrane</location>
        <topology evidence="1">Multi-pass membrane protein</topology>
    </subcellularLocation>
</comment>
<keyword evidence="3 11" id="KW-0812">Transmembrane</keyword>
<feature type="transmembrane region" description="Helical" evidence="11">
    <location>
        <begin position="47"/>
        <end position="68"/>
    </location>
</feature>
<evidence type="ECO:0000256" key="3">
    <source>
        <dbReference type="ARBA" id="ARBA00022692"/>
    </source>
</evidence>
<dbReference type="EMBL" id="JBHUCP010000018">
    <property type="protein sequence ID" value="MFD1532317.1"/>
    <property type="molecule type" value="Genomic_DNA"/>
</dbReference>
<feature type="domain" description="Vitamin K epoxide reductase" evidence="12">
    <location>
        <begin position="45"/>
        <end position="186"/>
    </location>
</feature>
<sequence length="237" mass="25667">MSRTRTRTRIRTRELARTSRGSRPGSAEQVPATPVPLDSQTTFLARAAAWVMSIGGVVGTAAALALILDRIALLEDPTFVPSCNISPLLSCGSVMISPQAQVFGFPNPLIGLVAFPVVATLGVVTLAGGTIARWVWLGLQAGTLGGLVFVHWLIAQSLYVIGTLCPYCMIVWVVVISVFCYTTLHNLTAGRLPVPARWQRAVSRLATYHGLLVTSWLLVIVLLITIRFWTYWTGLVP</sequence>
<keyword evidence="8" id="KW-1015">Disulfide bond</keyword>
<comment type="caution">
    <text evidence="13">The sequence shown here is derived from an EMBL/GenBank/DDBJ whole genome shotgun (WGS) entry which is preliminary data.</text>
</comment>
<evidence type="ECO:0000256" key="10">
    <source>
        <dbReference type="SAM" id="MobiDB-lite"/>
    </source>
</evidence>
<evidence type="ECO:0000259" key="12">
    <source>
        <dbReference type="SMART" id="SM00756"/>
    </source>
</evidence>
<keyword evidence="5 11" id="KW-1133">Transmembrane helix</keyword>
<keyword evidence="9" id="KW-0676">Redox-active center</keyword>
<keyword evidence="6" id="KW-0560">Oxidoreductase</keyword>
<dbReference type="SMART" id="SM00756">
    <property type="entry name" value="VKc"/>
    <property type="match status" value="1"/>
</dbReference>
<dbReference type="Proteomes" id="UP001597145">
    <property type="component" value="Unassembled WGS sequence"/>
</dbReference>
<keyword evidence="14" id="KW-1185">Reference proteome</keyword>
<feature type="transmembrane region" description="Helical" evidence="11">
    <location>
        <begin position="160"/>
        <end position="184"/>
    </location>
</feature>
<feature type="compositionally biased region" description="Basic residues" evidence="10">
    <location>
        <begin position="1"/>
        <end position="10"/>
    </location>
</feature>
<evidence type="ECO:0000256" key="4">
    <source>
        <dbReference type="ARBA" id="ARBA00022719"/>
    </source>
</evidence>
<evidence type="ECO:0000256" key="7">
    <source>
        <dbReference type="ARBA" id="ARBA00023136"/>
    </source>
</evidence>